<organism evidence="1 2">
    <name type="scientific">Flaviflexus equikiangi</name>
    <dbReference type="NCBI Taxonomy" id="2758573"/>
    <lineage>
        <taxon>Bacteria</taxon>
        <taxon>Bacillati</taxon>
        <taxon>Actinomycetota</taxon>
        <taxon>Actinomycetes</taxon>
        <taxon>Actinomycetales</taxon>
        <taxon>Actinomycetaceae</taxon>
        <taxon>Flaviflexus</taxon>
    </lineage>
</organism>
<evidence type="ECO:0000313" key="1">
    <source>
        <dbReference type="EMBL" id="MBM9432112.1"/>
    </source>
</evidence>
<sequence>MTEQLENIGALNEIMVTLTADSAATIIVTGSASDGELHAAIAKAGDYSLVDIQRQGIDPYNRDR</sequence>
<comment type="caution">
    <text evidence="1">The sequence shown here is derived from an EMBL/GenBank/DDBJ whole genome shotgun (WGS) entry which is preliminary data.</text>
</comment>
<dbReference type="Proteomes" id="UP000705983">
    <property type="component" value="Unassembled WGS sequence"/>
</dbReference>
<name>A0ABS2TCP3_9ACTO</name>
<accession>A0ABS2TCP3</accession>
<keyword evidence="2" id="KW-1185">Reference proteome</keyword>
<evidence type="ECO:0000313" key="2">
    <source>
        <dbReference type="Proteomes" id="UP000705983"/>
    </source>
</evidence>
<dbReference type="EMBL" id="JAFFJS010000001">
    <property type="protein sequence ID" value="MBM9432112.1"/>
    <property type="molecule type" value="Genomic_DNA"/>
</dbReference>
<protein>
    <submittedName>
        <fullName evidence="1">Uncharacterized protein</fullName>
    </submittedName>
</protein>
<reference evidence="2" key="1">
    <citation type="submission" date="2021-02" db="EMBL/GenBank/DDBJ databases">
        <title>Leucobacter sp. CX169.</title>
        <authorList>
            <person name="Cheng Y."/>
        </authorList>
    </citation>
    <scope>NUCLEOTIDE SEQUENCE [LARGE SCALE GENOMIC DNA]</scope>
    <source>
        <strain evidence="2">JY899</strain>
    </source>
</reference>
<dbReference type="RefSeq" id="WP_187995792.1">
    <property type="nucleotide sequence ID" value="NZ_JACEXG010000001.1"/>
</dbReference>
<proteinExistence type="predicted"/>
<gene>
    <name evidence="1" type="ORF">JVW63_00075</name>
</gene>